<dbReference type="InterPro" id="IPR011251">
    <property type="entry name" value="Luciferase-like_dom"/>
</dbReference>
<dbReference type="SUPFAM" id="SSF51679">
    <property type="entry name" value="Bacterial luciferase-like"/>
    <property type="match status" value="1"/>
</dbReference>
<dbReference type="PANTHER" id="PTHR43244">
    <property type="match status" value="1"/>
</dbReference>
<evidence type="ECO:0000259" key="2">
    <source>
        <dbReference type="Pfam" id="PF00296"/>
    </source>
</evidence>
<organism evidence="3 4">
    <name type="scientific">Nocardiopsis composta</name>
    <dbReference type="NCBI Taxonomy" id="157465"/>
    <lineage>
        <taxon>Bacteria</taxon>
        <taxon>Bacillati</taxon>
        <taxon>Actinomycetota</taxon>
        <taxon>Actinomycetes</taxon>
        <taxon>Streptosporangiales</taxon>
        <taxon>Nocardiopsidaceae</taxon>
        <taxon>Nocardiopsis</taxon>
    </lineage>
</organism>
<name>A0A7W8QKS8_9ACTN</name>
<feature type="domain" description="Luciferase-like" evidence="2">
    <location>
        <begin position="13"/>
        <end position="230"/>
    </location>
</feature>
<evidence type="ECO:0000313" key="3">
    <source>
        <dbReference type="EMBL" id="MBB5431613.1"/>
    </source>
</evidence>
<evidence type="ECO:0000256" key="1">
    <source>
        <dbReference type="ARBA" id="ARBA00023002"/>
    </source>
</evidence>
<dbReference type="Pfam" id="PF00296">
    <property type="entry name" value="Bac_luciferase"/>
    <property type="match status" value="1"/>
</dbReference>
<dbReference type="GO" id="GO:0016705">
    <property type="term" value="F:oxidoreductase activity, acting on paired donors, with incorporation or reduction of molecular oxygen"/>
    <property type="evidence" value="ECO:0007669"/>
    <property type="project" value="InterPro"/>
</dbReference>
<protein>
    <submittedName>
        <fullName evidence="3">Alkanesulfonate monooxygenase SsuD/methylene tetrahydromethanopterin reductase-like flavin-dependent oxidoreductase (Luciferase family)</fullName>
    </submittedName>
</protein>
<sequence length="298" mass="32151">MGDYGHEPRFGVFPTPSADAFGHVMKVVEAADRGGLDLVGVQDHPYQRRFLDAWALMATVLARTERVRVFPDVAGLPLRPPAVLAKTAASLDVMSGGRFELGLGAGAFWEPIGAMGGPRRSRREAASALIEAVRVVRLMWSGERSVRFEGEHYRLAGVRPGPVPAHPIGVWLGVLGPRLLRETGRSADGWVPSSSYLPPEKLAEAHARIDDAAADAGRDPAEIRRIYNVFGTVTGGSSRGFLHGPVEQWTDELTGLAVEHGMDTFVFGAEGDDLRQFQLFTEEVAPTVRTAVAAHRAG</sequence>
<accession>A0A7W8QKS8</accession>
<dbReference type="Gene3D" id="3.20.20.30">
    <property type="entry name" value="Luciferase-like domain"/>
    <property type="match status" value="1"/>
</dbReference>
<evidence type="ECO:0000313" key="4">
    <source>
        <dbReference type="Proteomes" id="UP000572635"/>
    </source>
</evidence>
<dbReference type="InterPro" id="IPR050564">
    <property type="entry name" value="F420-G6PD/mer"/>
</dbReference>
<dbReference type="CDD" id="cd01097">
    <property type="entry name" value="Tetrahydromethanopterin_reductase"/>
    <property type="match status" value="1"/>
</dbReference>
<keyword evidence="4" id="KW-1185">Reference proteome</keyword>
<dbReference type="EMBL" id="JACHDB010000001">
    <property type="protein sequence ID" value="MBB5431613.1"/>
    <property type="molecule type" value="Genomic_DNA"/>
</dbReference>
<keyword evidence="1" id="KW-0560">Oxidoreductase</keyword>
<comment type="caution">
    <text evidence="3">The sequence shown here is derived from an EMBL/GenBank/DDBJ whole genome shotgun (WGS) entry which is preliminary data.</text>
</comment>
<keyword evidence="3" id="KW-0503">Monooxygenase</keyword>
<gene>
    <name evidence="3" type="ORF">HDA36_001697</name>
</gene>
<dbReference type="RefSeq" id="WP_184391298.1">
    <property type="nucleotide sequence ID" value="NZ_BAAAJD010000009.1"/>
</dbReference>
<dbReference type="Proteomes" id="UP000572635">
    <property type="component" value="Unassembled WGS sequence"/>
</dbReference>
<dbReference type="AlphaFoldDB" id="A0A7W8QKS8"/>
<dbReference type="InterPro" id="IPR036661">
    <property type="entry name" value="Luciferase-like_sf"/>
</dbReference>
<dbReference type="GO" id="GO:0004497">
    <property type="term" value="F:monooxygenase activity"/>
    <property type="evidence" value="ECO:0007669"/>
    <property type="project" value="UniProtKB-KW"/>
</dbReference>
<proteinExistence type="predicted"/>
<reference evidence="3 4" key="1">
    <citation type="submission" date="2020-08" db="EMBL/GenBank/DDBJ databases">
        <title>Sequencing the genomes of 1000 actinobacteria strains.</title>
        <authorList>
            <person name="Klenk H.-P."/>
        </authorList>
    </citation>
    <scope>NUCLEOTIDE SEQUENCE [LARGE SCALE GENOMIC DNA]</scope>
    <source>
        <strain evidence="3 4">DSM 44551</strain>
    </source>
</reference>
<dbReference type="PANTHER" id="PTHR43244:SF1">
    <property type="entry name" value="5,10-METHYLENETETRAHYDROMETHANOPTERIN REDUCTASE"/>
    <property type="match status" value="1"/>
</dbReference>